<gene>
    <name evidence="2" type="ORF">PAHAL_7G101700</name>
</gene>
<dbReference type="Gramene" id="PAN37611">
    <property type="protein sequence ID" value="PAN37611"/>
    <property type="gene ID" value="PAHAL_7G101700"/>
</dbReference>
<protein>
    <submittedName>
        <fullName evidence="2">Uncharacterized protein</fullName>
    </submittedName>
</protein>
<sequence length="102" mass="11023">MPSLRLGSPSLRHAVDEDPRREAPLRHPHRASPTTSHPPSPPVGLPGSPPCRRRRSVPGGAAGTHHAGIRVLLLNLSAHAASCCGRLDFYFVLFSRGLYFSI</sequence>
<dbReference type="AlphaFoldDB" id="A0A2S3I5P5"/>
<dbReference type="Proteomes" id="UP000243499">
    <property type="component" value="Chromosome 7"/>
</dbReference>
<evidence type="ECO:0000256" key="1">
    <source>
        <dbReference type="SAM" id="MobiDB-lite"/>
    </source>
</evidence>
<dbReference type="EMBL" id="CM008052">
    <property type="protein sequence ID" value="PAN37611.1"/>
    <property type="molecule type" value="Genomic_DNA"/>
</dbReference>
<evidence type="ECO:0000313" key="2">
    <source>
        <dbReference type="EMBL" id="PAN37611.1"/>
    </source>
</evidence>
<feature type="compositionally biased region" description="Basic and acidic residues" evidence="1">
    <location>
        <begin position="13"/>
        <end position="25"/>
    </location>
</feature>
<feature type="region of interest" description="Disordered" evidence="1">
    <location>
        <begin position="1"/>
        <end position="63"/>
    </location>
</feature>
<reference evidence="2" key="1">
    <citation type="submission" date="2018-04" db="EMBL/GenBank/DDBJ databases">
        <title>WGS assembly of Panicum hallii.</title>
        <authorList>
            <person name="Lovell J."/>
            <person name="Jenkins J."/>
            <person name="Lowry D."/>
            <person name="Mamidi S."/>
            <person name="Sreedasyam A."/>
            <person name="Weng X."/>
            <person name="Barry K."/>
            <person name="Bonette J."/>
            <person name="Campitelli B."/>
            <person name="Daum C."/>
            <person name="Gordon S."/>
            <person name="Gould B."/>
            <person name="Lipzen A."/>
            <person name="Macqueen A."/>
            <person name="Palacio-Mejia J."/>
            <person name="Plott C."/>
            <person name="Shakirov E."/>
            <person name="Shu S."/>
            <person name="Yoshinaga Y."/>
            <person name="Zane M."/>
            <person name="Rokhsar D."/>
            <person name="Grimwood J."/>
            <person name="Schmutz J."/>
            <person name="Juenger T."/>
        </authorList>
    </citation>
    <scope>NUCLEOTIDE SEQUENCE [LARGE SCALE GENOMIC DNA]</scope>
    <source>
        <strain evidence="2">FIL2</strain>
    </source>
</reference>
<name>A0A2S3I5P5_9POAL</name>
<organism evidence="2">
    <name type="scientific">Panicum hallii</name>
    <dbReference type="NCBI Taxonomy" id="206008"/>
    <lineage>
        <taxon>Eukaryota</taxon>
        <taxon>Viridiplantae</taxon>
        <taxon>Streptophyta</taxon>
        <taxon>Embryophyta</taxon>
        <taxon>Tracheophyta</taxon>
        <taxon>Spermatophyta</taxon>
        <taxon>Magnoliopsida</taxon>
        <taxon>Liliopsida</taxon>
        <taxon>Poales</taxon>
        <taxon>Poaceae</taxon>
        <taxon>PACMAD clade</taxon>
        <taxon>Panicoideae</taxon>
        <taxon>Panicodae</taxon>
        <taxon>Paniceae</taxon>
        <taxon>Panicinae</taxon>
        <taxon>Panicum</taxon>
        <taxon>Panicum sect. Panicum</taxon>
    </lineage>
</organism>
<accession>A0A2S3I5P5</accession>
<feature type="compositionally biased region" description="Pro residues" evidence="1">
    <location>
        <begin position="36"/>
        <end position="49"/>
    </location>
</feature>
<proteinExistence type="predicted"/>